<evidence type="ECO:0000313" key="13">
    <source>
        <dbReference type="EMBL" id="KAK8379226.1"/>
    </source>
</evidence>
<evidence type="ECO:0000259" key="10">
    <source>
        <dbReference type="Pfam" id="PF04992"/>
    </source>
</evidence>
<evidence type="ECO:0000256" key="2">
    <source>
        <dbReference type="ARBA" id="ARBA00012418"/>
    </source>
</evidence>
<dbReference type="InterPro" id="IPR000722">
    <property type="entry name" value="RNA_pol_asu"/>
</dbReference>
<evidence type="ECO:0000259" key="9">
    <source>
        <dbReference type="Pfam" id="PF04983"/>
    </source>
</evidence>
<keyword evidence="6" id="KW-0804">Transcription</keyword>
<dbReference type="Gene3D" id="1.10.274.100">
    <property type="entry name" value="RNA polymerase Rpb1, domain 3"/>
    <property type="match status" value="1"/>
</dbReference>
<dbReference type="InterPro" id="IPR038593">
    <property type="entry name" value="RNA_pol_Rpb1_7_sf"/>
</dbReference>
<dbReference type="SUPFAM" id="SSF64484">
    <property type="entry name" value="beta and beta-prime subunits of DNA dependent RNA-polymerase"/>
    <property type="match status" value="1"/>
</dbReference>
<evidence type="ECO:0000256" key="3">
    <source>
        <dbReference type="ARBA" id="ARBA00022478"/>
    </source>
</evidence>
<dbReference type="Gene3D" id="1.10.132.30">
    <property type="match status" value="1"/>
</dbReference>
<dbReference type="InterPro" id="IPR038120">
    <property type="entry name" value="Rpb1_funnel_sf"/>
</dbReference>
<dbReference type="EC" id="2.7.7.6" evidence="2"/>
<evidence type="ECO:0000256" key="1">
    <source>
        <dbReference type="ARBA" id="ARBA00006460"/>
    </source>
</evidence>
<dbReference type="PANTHER" id="PTHR19376">
    <property type="entry name" value="DNA-DIRECTED RNA POLYMERASE"/>
    <property type="match status" value="1"/>
</dbReference>
<dbReference type="GO" id="GO:0006351">
    <property type="term" value="P:DNA-templated transcription"/>
    <property type="evidence" value="ECO:0007669"/>
    <property type="project" value="InterPro"/>
</dbReference>
<comment type="similarity">
    <text evidence="1">Belongs to the RNA polymerase beta' chain family.</text>
</comment>
<evidence type="ECO:0000256" key="5">
    <source>
        <dbReference type="ARBA" id="ARBA00022695"/>
    </source>
</evidence>
<dbReference type="AlphaFoldDB" id="A0AAW0SVV6"/>
<evidence type="ECO:0000256" key="6">
    <source>
        <dbReference type="ARBA" id="ARBA00023163"/>
    </source>
</evidence>
<keyword evidence="3" id="KW-0240">DNA-directed RNA polymerase</keyword>
<dbReference type="InterPro" id="IPR042102">
    <property type="entry name" value="RNA_pol_Rpb1_3_sf"/>
</dbReference>
<organism evidence="13 14">
    <name type="scientific">Scylla paramamosain</name>
    <name type="common">Mud crab</name>
    <dbReference type="NCBI Taxonomy" id="85552"/>
    <lineage>
        <taxon>Eukaryota</taxon>
        <taxon>Metazoa</taxon>
        <taxon>Ecdysozoa</taxon>
        <taxon>Arthropoda</taxon>
        <taxon>Crustacea</taxon>
        <taxon>Multicrustacea</taxon>
        <taxon>Malacostraca</taxon>
        <taxon>Eumalacostraca</taxon>
        <taxon>Eucarida</taxon>
        <taxon>Decapoda</taxon>
        <taxon>Pleocyemata</taxon>
        <taxon>Brachyura</taxon>
        <taxon>Eubrachyura</taxon>
        <taxon>Portunoidea</taxon>
        <taxon>Portunidae</taxon>
        <taxon>Portuninae</taxon>
        <taxon>Scylla</taxon>
    </lineage>
</organism>
<proteinExistence type="inferred from homology"/>
<dbReference type="InterPro" id="IPR007075">
    <property type="entry name" value="RNA_pol_Rpb1_6"/>
</dbReference>
<protein>
    <recommendedName>
        <fullName evidence="2">DNA-directed RNA polymerase</fullName>
        <ecNumber evidence="2">2.7.7.6</ecNumber>
    </recommendedName>
</protein>
<sequence length="954" mass="106393">MNLSVTSPYNADFDGDEMNLHVPQSMETRAEIENLHLTPRMVVTPQSNRPVMGIVQDTLTAVRKMTKRDAFLDKGEMMNLLMFLPTWDGLMPHPTILKPRPLWTGKQLFSLIIPGNINLVKTHAAHPDDEDDGPYKWISPGDTKVLVEHGELVMGILCKKTLGASSGSMMHVAWMELGHEIAGRFYGNIQTVVNNWLLLEGHSIGIGDTISDPNTYRVIQDTIRKAKEDVIDVIHKAHNDELEPTPGNTLRQTFENQVNRILNDARDKTGGSAKKSLTEYNNLKAMVVAGSKGSNINISQVIACVGQQNVEGKRIPFGFRKRTLPHFIKDDYGPESRGFVENSYLAGLTPSEFYFHAMGGREGLIDTAVKTAETGYIQRRLIKAMESVMVNYDGTVRNSVGQVIQLRYGEDGLAGEFVEFQSLPLIKLSNRRFEDNYKFDLGNERYLRRLFTDGVVREILGSPTAISTLEEEWKRLQEDRKALREIFPKGDTKVVLPCNLERMIWNVQKIFHINKRNPTDLSPLKVVESIKDMFSRCVVVSGNDPISRQANANATLLFQCLVRATLCTKKVAEEHRLSLEAFSWLIGEIETRFSHAIASPGEMVGALAAQSLGEPATQMTLNTFHFAGVSSKNVTLGVPRLKEIINISKRPKAPSLTVFLVGAAARDAEKAKNVLCRLEHTTLRKVTSNTAIYYDPDPQNTVVIEDQEFVNVYYEMPDFDVSRISPWLLRIELDRKKMTGMWYVVKIFSTNSRCMTVTFNRTADGFTATEKRELFLGRKVGLDHTLTNTGFFTIKNANVPSKMTVSWPSNFLGPADVTVVDIQPTSFAVIYECKSLFVVRRTSAVILSRQPSLDPEVLARIENDLSSLNIDVTDFDIMNHENCNQPGEADFNFDVNEYIGDGFIKRGKGQGGQGGDGGEGQGGAGRGEEVGENFDAGFINFDGVSDGENEVLGK</sequence>
<dbReference type="Gene3D" id="6.20.50.80">
    <property type="match status" value="1"/>
</dbReference>
<dbReference type="InterPro" id="IPR012674">
    <property type="entry name" value="Calycin"/>
</dbReference>
<dbReference type="EMBL" id="JARAKH010000043">
    <property type="protein sequence ID" value="KAK8379226.1"/>
    <property type="molecule type" value="Genomic_DNA"/>
</dbReference>
<evidence type="ECO:0000259" key="8">
    <source>
        <dbReference type="Pfam" id="PF00623"/>
    </source>
</evidence>
<dbReference type="Pfam" id="PF05000">
    <property type="entry name" value="RNA_pol_Rpb1_4"/>
    <property type="match status" value="1"/>
</dbReference>
<dbReference type="GO" id="GO:0005665">
    <property type="term" value="C:RNA polymerase II, core complex"/>
    <property type="evidence" value="ECO:0007669"/>
    <property type="project" value="TreeGrafter"/>
</dbReference>
<keyword evidence="14" id="KW-1185">Reference proteome</keyword>
<reference evidence="13 14" key="1">
    <citation type="submission" date="2023-03" db="EMBL/GenBank/DDBJ databases">
        <title>High-quality genome of Scylla paramamosain provides insights in environmental adaptation.</title>
        <authorList>
            <person name="Zhang L."/>
        </authorList>
    </citation>
    <scope>NUCLEOTIDE SEQUENCE [LARGE SCALE GENOMIC DNA]</scope>
    <source>
        <strain evidence="13">LZ_2023a</strain>
        <tissue evidence="13">Muscle</tissue>
    </source>
</reference>
<dbReference type="Pfam" id="PF04992">
    <property type="entry name" value="RNA_pol_Rpb1_6"/>
    <property type="match status" value="1"/>
</dbReference>
<feature type="domain" description="RNA polymerase Rpb1" evidence="10">
    <location>
        <begin position="413"/>
        <end position="596"/>
    </location>
</feature>
<accession>A0AAW0SVV6</accession>
<feature type="domain" description="RNA polymerase Rpb1" evidence="12">
    <location>
        <begin position="236"/>
        <end position="340"/>
    </location>
</feature>
<evidence type="ECO:0000259" key="12">
    <source>
        <dbReference type="Pfam" id="PF05000"/>
    </source>
</evidence>
<feature type="domain" description="RNA polymerase Rpb1" evidence="11">
    <location>
        <begin position="347"/>
        <end position="724"/>
    </location>
</feature>
<dbReference type="Gene3D" id="3.30.1360.140">
    <property type="match status" value="1"/>
</dbReference>
<dbReference type="InterPro" id="IPR007081">
    <property type="entry name" value="RNA_pol_Rpb1_5"/>
</dbReference>
<dbReference type="Gene3D" id="6.10.250.2940">
    <property type="match status" value="1"/>
</dbReference>
<dbReference type="SUPFAM" id="SSF50814">
    <property type="entry name" value="Lipocalins"/>
    <property type="match status" value="1"/>
</dbReference>
<feature type="domain" description="RNA polymerase Rpb1" evidence="9">
    <location>
        <begin position="42"/>
        <end position="209"/>
    </location>
</feature>
<dbReference type="Pfam" id="PF04998">
    <property type="entry name" value="RNA_pol_Rpb1_5"/>
    <property type="match status" value="1"/>
</dbReference>
<dbReference type="InterPro" id="IPR007083">
    <property type="entry name" value="RNA_pol_Rpb1_4"/>
</dbReference>
<gene>
    <name evidence="13" type="ORF">O3P69_019223</name>
</gene>
<dbReference type="Pfam" id="PF04983">
    <property type="entry name" value="RNA_pol_Rpb1_3"/>
    <property type="match status" value="1"/>
</dbReference>
<dbReference type="InterPro" id="IPR045867">
    <property type="entry name" value="DNA-dir_RpoC_beta_prime"/>
</dbReference>
<feature type="domain" description="RNA polymerase alpha subunit" evidence="8">
    <location>
        <begin position="1"/>
        <end position="36"/>
    </location>
</feature>
<evidence type="ECO:0000256" key="4">
    <source>
        <dbReference type="ARBA" id="ARBA00022679"/>
    </source>
</evidence>
<dbReference type="Gene3D" id="2.40.40.20">
    <property type="match status" value="1"/>
</dbReference>
<dbReference type="InterPro" id="IPR007066">
    <property type="entry name" value="RNA_pol_Rpb1_3"/>
</dbReference>
<feature type="compositionally biased region" description="Gly residues" evidence="7">
    <location>
        <begin position="909"/>
        <end position="925"/>
    </location>
</feature>
<dbReference type="GO" id="GO:0003899">
    <property type="term" value="F:DNA-directed RNA polymerase activity"/>
    <property type="evidence" value="ECO:0007669"/>
    <property type="project" value="UniProtKB-EC"/>
</dbReference>
<dbReference type="FunFam" id="1.10.132.30:FF:000001">
    <property type="entry name" value="DNA-directed RNA polymerase subunit"/>
    <property type="match status" value="1"/>
</dbReference>
<keyword evidence="4" id="KW-0808">Transferase</keyword>
<dbReference type="GO" id="GO:0003677">
    <property type="term" value="F:DNA binding"/>
    <property type="evidence" value="ECO:0007669"/>
    <property type="project" value="InterPro"/>
</dbReference>
<feature type="region of interest" description="Disordered" evidence="7">
    <location>
        <begin position="906"/>
        <end position="929"/>
    </location>
</feature>
<dbReference type="FunFam" id="1.10.274.100:FF:000001">
    <property type="entry name" value="DNA-directed RNA polymerase subunit"/>
    <property type="match status" value="1"/>
</dbReference>
<dbReference type="Proteomes" id="UP001487740">
    <property type="component" value="Unassembled WGS sequence"/>
</dbReference>
<comment type="caution">
    <text evidence="13">The sequence shown here is derived from an EMBL/GenBank/DDBJ whole genome shotgun (WGS) entry which is preliminary data.</text>
</comment>
<dbReference type="Pfam" id="PF00623">
    <property type="entry name" value="RNA_pol_Rpb1_2"/>
    <property type="match status" value="1"/>
</dbReference>
<name>A0AAW0SVV6_SCYPA</name>
<evidence type="ECO:0000313" key="14">
    <source>
        <dbReference type="Proteomes" id="UP001487740"/>
    </source>
</evidence>
<keyword evidence="5" id="KW-0548">Nucleotidyltransferase</keyword>
<evidence type="ECO:0000256" key="7">
    <source>
        <dbReference type="SAM" id="MobiDB-lite"/>
    </source>
</evidence>
<evidence type="ECO:0000259" key="11">
    <source>
        <dbReference type="Pfam" id="PF04998"/>
    </source>
</evidence>
<dbReference type="PANTHER" id="PTHR19376:SF37">
    <property type="entry name" value="DNA-DIRECTED RNA POLYMERASE II SUBUNIT RPB1"/>
    <property type="match status" value="1"/>
</dbReference>